<accession>A0A2M9CJC3</accession>
<evidence type="ECO:0000313" key="4">
    <source>
        <dbReference type="Proteomes" id="UP000228758"/>
    </source>
</evidence>
<gene>
    <name evidence="3" type="ORF">CLV46_1563</name>
</gene>
<keyword evidence="1" id="KW-0472">Membrane</keyword>
<feature type="domain" description="Helix-hairpin-helix DNA-binding motif class 1" evidence="2">
    <location>
        <begin position="151"/>
        <end position="170"/>
    </location>
</feature>
<comment type="caution">
    <text evidence="3">The sequence shown here is derived from an EMBL/GenBank/DDBJ whole genome shotgun (WGS) entry which is preliminary data.</text>
</comment>
<dbReference type="GO" id="GO:0003677">
    <property type="term" value="F:DNA binding"/>
    <property type="evidence" value="ECO:0007669"/>
    <property type="project" value="InterPro"/>
</dbReference>
<dbReference type="Pfam" id="PF12836">
    <property type="entry name" value="HHH_3"/>
    <property type="match status" value="1"/>
</dbReference>
<dbReference type="GO" id="GO:0006281">
    <property type="term" value="P:DNA repair"/>
    <property type="evidence" value="ECO:0007669"/>
    <property type="project" value="InterPro"/>
</dbReference>
<evidence type="ECO:0000259" key="2">
    <source>
        <dbReference type="SMART" id="SM00278"/>
    </source>
</evidence>
<dbReference type="InterPro" id="IPR010994">
    <property type="entry name" value="RuvA_2-like"/>
</dbReference>
<dbReference type="SMART" id="SM00278">
    <property type="entry name" value="HhH1"/>
    <property type="match status" value="2"/>
</dbReference>
<protein>
    <submittedName>
        <fullName evidence="3">Competence protein ComEA</fullName>
    </submittedName>
</protein>
<dbReference type="GO" id="GO:0015627">
    <property type="term" value="C:type II protein secretion system complex"/>
    <property type="evidence" value="ECO:0007669"/>
    <property type="project" value="TreeGrafter"/>
</dbReference>
<dbReference type="EMBL" id="PGFF01000001">
    <property type="protein sequence ID" value="PJJ72003.1"/>
    <property type="molecule type" value="Genomic_DNA"/>
</dbReference>
<sequence>MTDPDRDRLPRVRAGVGAVIVIGLLGLGVAVLLSLLAPGGRSEVLAPDAGAPTSATNPATGSDGAAVVFVHILGAVNRPGLYELREGDRAVDAVAAAGGFTPDADQAALNLARLVADGEQLVIPVAGAAPPAGAPPPVADDRVNLNTADVAALETLPRVGPELAQRIVDWRDANGPFRSVDDLGQVSGIGDKTLDGLRDRVTV</sequence>
<name>A0A2M9CJC3_9MICO</name>
<evidence type="ECO:0000256" key="1">
    <source>
        <dbReference type="SAM" id="Phobius"/>
    </source>
</evidence>
<dbReference type="InterPro" id="IPR051675">
    <property type="entry name" value="Endo/Exo/Phosphatase_dom_1"/>
</dbReference>
<dbReference type="OrthoDB" id="9758724at2"/>
<dbReference type="PANTHER" id="PTHR21180">
    <property type="entry name" value="ENDONUCLEASE/EXONUCLEASE/PHOSPHATASE FAMILY DOMAIN-CONTAINING PROTEIN 1"/>
    <property type="match status" value="1"/>
</dbReference>
<dbReference type="InterPro" id="IPR019554">
    <property type="entry name" value="Soluble_ligand-bd"/>
</dbReference>
<dbReference type="RefSeq" id="WP_100364247.1">
    <property type="nucleotide sequence ID" value="NZ_PGFF01000001.1"/>
</dbReference>
<dbReference type="Gene3D" id="1.10.150.280">
    <property type="entry name" value="AF1531-like domain"/>
    <property type="match status" value="1"/>
</dbReference>
<dbReference type="GO" id="GO:0015628">
    <property type="term" value="P:protein secretion by the type II secretion system"/>
    <property type="evidence" value="ECO:0007669"/>
    <property type="project" value="TreeGrafter"/>
</dbReference>
<feature type="transmembrane region" description="Helical" evidence="1">
    <location>
        <begin position="12"/>
        <end position="37"/>
    </location>
</feature>
<reference evidence="3 4" key="1">
    <citation type="submission" date="2017-11" db="EMBL/GenBank/DDBJ databases">
        <title>Genomic Encyclopedia of Archaeal and Bacterial Type Strains, Phase II (KMG-II): From Individual Species to Whole Genera.</title>
        <authorList>
            <person name="Goeker M."/>
        </authorList>
    </citation>
    <scope>NUCLEOTIDE SEQUENCE [LARGE SCALE GENOMIC DNA]</scope>
    <source>
        <strain evidence="3 4">DSM 27393</strain>
    </source>
</reference>
<keyword evidence="4" id="KW-1185">Reference proteome</keyword>
<keyword evidence="1" id="KW-0812">Transmembrane</keyword>
<dbReference type="InterPro" id="IPR003583">
    <property type="entry name" value="Hlx-hairpin-Hlx_DNA-bd_motif"/>
</dbReference>
<feature type="domain" description="Helix-hairpin-helix DNA-binding motif class 1" evidence="2">
    <location>
        <begin position="181"/>
        <end position="200"/>
    </location>
</feature>
<dbReference type="Proteomes" id="UP000228758">
    <property type="component" value="Unassembled WGS sequence"/>
</dbReference>
<dbReference type="PANTHER" id="PTHR21180:SF32">
    <property type="entry name" value="ENDONUCLEASE_EXONUCLEASE_PHOSPHATASE FAMILY DOMAIN-CONTAINING PROTEIN 1"/>
    <property type="match status" value="1"/>
</dbReference>
<evidence type="ECO:0000313" key="3">
    <source>
        <dbReference type="EMBL" id="PJJ72003.1"/>
    </source>
</evidence>
<dbReference type="AlphaFoldDB" id="A0A2M9CJC3"/>
<keyword evidence="1" id="KW-1133">Transmembrane helix</keyword>
<dbReference type="Gene3D" id="3.10.560.10">
    <property type="entry name" value="Outer membrane lipoprotein wza domain like"/>
    <property type="match status" value="1"/>
</dbReference>
<dbReference type="SUPFAM" id="SSF47781">
    <property type="entry name" value="RuvA domain 2-like"/>
    <property type="match status" value="1"/>
</dbReference>
<organism evidence="3 4">
    <name type="scientific">Diaminobutyricimonas aerilata</name>
    <dbReference type="NCBI Taxonomy" id="1162967"/>
    <lineage>
        <taxon>Bacteria</taxon>
        <taxon>Bacillati</taxon>
        <taxon>Actinomycetota</taxon>
        <taxon>Actinomycetes</taxon>
        <taxon>Micrococcales</taxon>
        <taxon>Microbacteriaceae</taxon>
        <taxon>Diaminobutyricimonas</taxon>
    </lineage>
</organism>
<dbReference type="Pfam" id="PF10531">
    <property type="entry name" value="SLBB"/>
    <property type="match status" value="1"/>
</dbReference>
<proteinExistence type="predicted"/>